<comment type="caution">
    <text evidence="2">The sequence shown here is derived from an EMBL/GenBank/DDBJ whole genome shotgun (WGS) entry which is preliminary data.</text>
</comment>
<dbReference type="Gene3D" id="2.30.110.10">
    <property type="entry name" value="Electron Transport, Fmn-binding Protein, Chain A"/>
    <property type="match status" value="1"/>
</dbReference>
<dbReference type="InterPro" id="IPR052917">
    <property type="entry name" value="Stress-Dev_Protein"/>
</dbReference>
<dbReference type="PANTHER" id="PTHR34818:SF1">
    <property type="entry name" value="PROTEIN BLI-3"/>
    <property type="match status" value="1"/>
</dbReference>
<evidence type="ECO:0000313" key="2">
    <source>
        <dbReference type="EMBL" id="TWT18904.1"/>
    </source>
</evidence>
<gene>
    <name evidence="2" type="ORF">FQY79_09745</name>
</gene>
<dbReference type="Proteomes" id="UP000315949">
    <property type="component" value="Unassembled WGS sequence"/>
</dbReference>
<protein>
    <submittedName>
        <fullName evidence="2">Pyridoxamine 5'-phosphate oxidase family protein</fullName>
    </submittedName>
</protein>
<dbReference type="PANTHER" id="PTHR34818">
    <property type="entry name" value="PROTEIN BLI-3"/>
    <property type="match status" value="1"/>
</dbReference>
<dbReference type="EMBL" id="VOHE01000004">
    <property type="protein sequence ID" value="TWT18904.1"/>
    <property type="molecule type" value="Genomic_DNA"/>
</dbReference>
<dbReference type="InterPro" id="IPR038725">
    <property type="entry name" value="YdaG_split_barrel_FMN-bd"/>
</dbReference>
<feature type="domain" description="General stress protein FMN-binding split barrel" evidence="1">
    <location>
        <begin position="5"/>
        <end position="151"/>
    </location>
</feature>
<dbReference type="InterPro" id="IPR012349">
    <property type="entry name" value="Split_barrel_FMN-bd"/>
</dbReference>
<dbReference type="OrthoDB" id="1432662at2"/>
<name>A0A5C5TYS6_9GAMM</name>
<dbReference type="AlphaFoldDB" id="A0A5C5TYS6"/>
<dbReference type="RefSeq" id="WP_146312724.1">
    <property type="nucleotide sequence ID" value="NZ_VOHE01000004.1"/>
</dbReference>
<proteinExistence type="predicted"/>
<sequence>MATPEELEHLARLMEKIDIAMLTTRGGDGRLYSRPLSTQCADFNGERVWFMTSAATPKVAEIEQHPAVNVAYASADANTYLSVAGQARVVRDRALIERFWNDAMKAFFPGGKDDPNLVLIEVAVETVEYWDGPGSWIGKAAAFAVARVTGDDEALGENRIVDLRSGVTREPPGGR</sequence>
<organism evidence="2 3">
    <name type="scientific">Luteimonas wenzhouensis</name>
    <dbReference type="NCBI Taxonomy" id="2599615"/>
    <lineage>
        <taxon>Bacteria</taxon>
        <taxon>Pseudomonadati</taxon>
        <taxon>Pseudomonadota</taxon>
        <taxon>Gammaproteobacteria</taxon>
        <taxon>Lysobacterales</taxon>
        <taxon>Lysobacteraceae</taxon>
        <taxon>Luteimonas</taxon>
    </lineage>
</organism>
<evidence type="ECO:0000313" key="3">
    <source>
        <dbReference type="Proteomes" id="UP000315949"/>
    </source>
</evidence>
<accession>A0A5C5TYS6</accession>
<dbReference type="Pfam" id="PF16242">
    <property type="entry name" value="Pyrid_ox_like"/>
    <property type="match status" value="1"/>
</dbReference>
<keyword evidence="3" id="KW-1185">Reference proteome</keyword>
<evidence type="ECO:0000259" key="1">
    <source>
        <dbReference type="Pfam" id="PF16242"/>
    </source>
</evidence>
<dbReference type="SUPFAM" id="SSF50475">
    <property type="entry name" value="FMN-binding split barrel"/>
    <property type="match status" value="1"/>
</dbReference>
<reference evidence="2 3" key="1">
    <citation type="submission" date="2019-07" db="EMBL/GenBank/DDBJ databases">
        <title>Luteimonas sp. YD-1 nov., isolated from acidic soil.</title>
        <authorList>
            <person name="Zhou J."/>
        </authorList>
    </citation>
    <scope>NUCLEOTIDE SEQUENCE [LARGE SCALE GENOMIC DNA]</scope>
    <source>
        <strain evidence="2 3">YD-1</strain>
    </source>
</reference>